<keyword evidence="3" id="KW-0520">NAD</keyword>
<dbReference type="Proteomes" id="UP000184212">
    <property type="component" value="Unassembled WGS sequence"/>
</dbReference>
<dbReference type="GO" id="GO:0008720">
    <property type="term" value="F:D-lactate dehydrogenase (NAD+) activity"/>
    <property type="evidence" value="ECO:0007669"/>
    <property type="project" value="TreeGrafter"/>
</dbReference>
<evidence type="ECO:0000256" key="2">
    <source>
        <dbReference type="ARBA" id="ARBA00023002"/>
    </source>
</evidence>
<dbReference type="PROSITE" id="PS00671">
    <property type="entry name" value="D_2_HYDROXYACID_DH_3"/>
    <property type="match status" value="1"/>
</dbReference>
<evidence type="ECO:0000256" key="4">
    <source>
        <dbReference type="RuleBase" id="RU003719"/>
    </source>
</evidence>
<sequence>MHNHPKPTRSPRKSGGNRYLIREIQRIAKTLFILESGTPGSHYLNVIPMKITFFSTQSYDKTFFESHNKDFGFEIDFFEVALTEQTVNLAAGAQAVCVFVNDRVNAAVLEKLAALGVIIIALRCAGFNNVDLAAAAKRGLPVVRVPAYSPHAVAEHAVAMMLTLNRKTHKAYNRIREQNFSLAGLLGFDLFGKTVAVIGTGNIGQVFCRIMLGFGCRVLAYDVVEQDALKQAGVTYLPLDDVLPQADVLSLHCPLNEHTKYLVNDKTLGRMKPGAMLINTSRGGLIDTQSVILALKSGHLGALGVDVYEQEESLFFRDLSDHIVTDDVIMRLISFPNVLITAHQGFFTQEALTQIAQVTLGNLKAFTEGKPLTNAVRFIS</sequence>
<evidence type="ECO:0000256" key="3">
    <source>
        <dbReference type="ARBA" id="ARBA00023027"/>
    </source>
</evidence>
<dbReference type="InterPro" id="IPR029752">
    <property type="entry name" value="D-isomer_DH_CS1"/>
</dbReference>
<evidence type="ECO:0000259" key="6">
    <source>
        <dbReference type="Pfam" id="PF02826"/>
    </source>
</evidence>
<protein>
    <submittedName>
        <fullName evidence="7">D-lactate dehydrogenase</fullName>
    </submittedName>
</protein>
<evidence type="ECO:0000259" key="5">
    <source>
        <dbReference type="Pfam" id="PF00389"/>
    </source>
</evidence>
<evidence type="ECO:0000256" key="1">
    <source>
        <dbReference type="ARBA" id="ARBA00005854"/>
    </source>
</evidence>
<dbReference type="InterPro" id="IPR058205">
    <property type="entry name" value="D-LDH-like"/>
</dbReference>
<dbReference type="InterPro" id="IPR029753">
    <property type="entry name" value="D-isomer_DH_CS"/>
</dbReference>
<name>A0A1M5NME9_9BACT</name>
<dbReference type="AlphaFoldDB" id="A0A1M5NME9"/>
<dbReference type="FunFam" id="3.40.50.720:FF:000052">
    <property type="entry name" value="D-lactate dehydrogenase"/>
    <property type="match status" value="1"/>
</dbReference>
<dbReference type="PROSITE" id="PS00065">
    <property type="entry name" value="D_2_HYDROXYACID_DH_1"/>
    <property type="match status" value="1"/>
</dbReference>
<accession>A0A1M5NME9</accession>
<reference evidence="7 8" key="1">
    <citation type="submission" date="2016-11" db="EMBL/GenBank/DDBJ databases">
        <authorList>
            <person name="Jaros S."/>
            <person name="Januszkiewicz K."/>
            <person name="Wedrychowicz H."/>
        </authorList>
    </citation>
    <scope>NUCLEOTIDE SEQUENCE [LARGE SCALE GENOMIC DNA]</scope>
    <source>
        <strain evidence="7 8">DSM 24574</strain>
    </source>
</reference>
<keyword evidence="8" id="KW-1185">Reference proteome</keyword>
<dbReference type="Gene3D" id="3.40.50.720">
    <property type="entry name" value="NAD(P)-binding Rossmann-like Domain"/>
    <property type="match status" value="2"/>
</dbReference>
<feature type="domain" description="D-isomer specific 2-hydroxyacid dehydrogenase catalytic" evidence="5">
    <location>
        <begin position="54"/>
        <end position="376"/>
    </location>
</feature>
<dbReference type="STRING" id="947013.SAMN04488109_2421"/>
<dbReference type="InterPro" id="IPR006139">
    <property type="entry name" value="D-isomer_2_OHA_DH_cat_dom"/>
</dbReference>
<feature type="domain" description="D-isomer specific 2-hydroxyacid dehydrogenase NAD-binding" evidence="6">
    <location>
        <begin position="158"/>
        <end position="345"/>
    </location>
</feature>
<proteinExistence type="inferred from homology"/>
<dbReference type="GO" id="GO:0051287">
    <property type="term" value="F:NAD binding"/>
    <property type="evidence" value="ECO:0007669"/>
    <property type="project" value="InterPro"/>
</dbReference>
<dbReference type="InterPro" id="IPR006140">
    <property type="entry name" value="D-isomer_DH_NAD-bd"/>
</dbReference>
<keyword evidence="2 4" id="KW-0560">Oxidoreductase</keyword>
<dbReference type="EMBL" id="FQWQ01000001">
    <property type="protein sequence ID" value="SHG90710.1"/>
    <property type="molecule type" value="Genomic_DNA"/>
</dbReference>
<organism evidence="7 8">
    <name type="scientific">Chryseolinea serpens</name>
    <dbReference type="NCBI Taxonomy" id="947013"/>
    <lineage>
        <taxon>Bacteria</taxon>
        <taxon>Pseudomonadati</taxon>
        <taxon>Bacteroidota</taxon>
        <taxon>Cytophagia</taxon>
        <taxon>Cytophagales</taxon>
        <taxon>Fulvivirgaceae</taxon>
        <taxon>Chryseolinea</taxon>
    </lineage>
</organism>
<dbReference type="InterPro" id="IPR036291">
    <property type="entry name" value="NAD(P)-bd_dom_sf"/>
</dbReference>
<dbReference type="CDD" id="cd12183">
    <property type="entry name" value="LDH_like_2"/>
    <property type="match status" value="1"/>
</dbReference>
<evidence type="ECO:0000313" key="7">
    <source>
        <dbReference type="EMBL" id="SHG90710.1"/>
    </source>
</evidence>
<dbReference type="PROSITE" id="PS00670">
    <property type="entry name" value="D_2_HYDROXYACID_DH_2"/>
    <property type="match status" value="1"/>
</dbReference>
<dbReference type="Pfam" id="PF00389">
    <property type="entry name" value="2-Hacid_dh"/>
    <property type="match status" value="1"/>
</dbReference>
<dbReference type="PANTHER" id="PTHR43026">
    <property type="entry name" value="2-HYDROXYACID DEHYDROGENASE HOMOLOG 1-RELATED"/>
    <property type="match status" value="1"/>
</dbReference>
<gene>
    <name evidence="7" type="ORF">SAMN04488109_2421</name>
</gene>
<dbReference type="SUPFAM" id="SSF52283">
    <property type="entry name" value="Formate/glycerate dehydrogenase catalytic domain-like"/>
    <property type="match status" value="1"/>
</dbReference>
<dbReference type="Pfam" id="PF02826">
    <property type="entry name" value="2-Hacid_dh_C"/>
    <property type="match status" value="1"/>
</dbReference>
<comment type="similarity">
    <text evidence="1 4">Belongs to the D-isomer specific 2-hydroxyacid dehydrogenase family.</text>
</comment>
<dbReference type="SUPFAM" id="SSF51735">
    <property type="entry name" value="NAD(P)-binding Rossmann-fold domains"/>
    <property type="match status" value="1"/>
</dbReference>
<evidence type="ECO:0000313" key="8">
    <source>
        <dbReference type="Proteomes" id="UP000184212"/>
    </source>
</evidence>
<dbReference type="PANTHER" id="PTHR43026:SF1">
    <property type="entry name" value="2-HYDROXYACID DEHYDROGENASE HOMOLOG 1-RELATED"/>
    <property type="match status" value="1"/>
</dbReference>